<feature type="compositionally biased region" description="Acidic residues" evidence="1">
    <location>
        <begin position="72"/>
        <end position="83"/>
    </location>
</feature>
<proteinExistence type="predicted"/>
<dbReference type="PROSITE" id="PS51257">
    <property type="entry name" value="PROKAR_LIPOPROTEIN"/>
    <property type="match status" value="1"/>
</dbReference>
<accession>A0ABP8XHP5</accession>
<name>A0ABP8XHP5_9MICO</name>
<feature type="region of interest" description="Disordered" evidence="1">
    <location>
        <begin position="52"/>
        <end position="94"/>
    </location>
</feature>
<evidence type="ECO:0000313" key="2">
    <source>
        <dbReference type="EMBL" id="GAA4707060.1"/>
    </source>
</evidence>
<comment type="caution">
    <text evidence="2">The sequence shown here is derived from an EMBL/GenBank/DDBJ whole genome shotgun (WGS) entry which is preliminary data.</text>
</comment>
<dbReference type="RefSeq" id="WP_253872954.1">
    <property type="nucleotide sequence ID" value="NZ_BAABHM010000013.1"/>
</dbReference>
<protein>
    <submittedName>
        <fullName evidence="2">Uncharacterized protein</fullName>
    </submittedName>
</protein>
<keyword evidence="3" id="KW-1185">Reference proteome</keyword>
<organism evidence="2 3">
    <name type="scientific">Promicromonospora umidemergens</name>
    <dbReference type="NCBI Taxonomy" id="629679"/>
    <lineage>
        <taxon>Bacteria</taxon>
        <taxon>Bacillati</taxon>
        <taxon>Actinomycetota</taxon>
        <taxon>Actinomycetes</taxon>
        <taxon>Micrococcales</taxon>
        <taxon>Promicromonosporaceae</taxon>
        <taxon>Promicromonospora</taxon>
    </lineage>
</organism>
<evidence type="ECO:0000256" key="1">
    <source>
        <dbReference type="SAM" id="MobiDB-lite"/>
    </source>
</evidence>
<evidence type="ECO:0000313" key="3">
    <source>
        <dbReference type="Proteomes" id="UP001500843"/>
    </source>
</evidence>
<gene>
    <name evidence="2" type="ORF">GCM10023198_31780</name>
</gene>
<sequence>MTRVLVLGSIIAVGCGALLGFTVAYQLVPLTVLAGLLGLAGTFLVVRATPEPTAQPGAPVTLGGPLARPADDQETADDQESADEPVPAPVQQLPVPVVAAVPDAA</sequence>
<dbReference type="Proteomes" id="UP001500843">
    <property type="component" value="Unassembled WGS sequence"/>
</dbReference>
<dbReference type="EMBL" id="BAABHM010000013">
    <property type="protein sequence ID" value="GAA4707060.1"/>
    <property type="molecule type" value="Genomic_DNA"/>
</dbReference>
<reference evidence="3" key="1">
    <citation type="journal article" date="2019" name="Int. J. Syst. Evol. Microbiol.">
        <title>The Global Catalogue of Microorganisms (GCM) 10K type strain sequencing project: providing services to taxonomists for standard genome sequencing and annotation.</title>
        <authorList>
            <consortium name="The Broad Institute Genomics Platform"/>
            <consortium name="The Broad Institute Genome Sequencing Center for Infectious Disease"/>
            <person name="Wu L."/>
            <person name="Ma J."/>
        </authorList>
    </citation>
    <scope>NUCLEOTIDE SEQUENCE [LARGE SCALE GENOMIC DNA]</scope>
    <source>
        <strain evidence="3">JCM 17975</strain>
    </source>
</reference>